<dbReference type="PANTHER" id="PTHR43764">
    <property type="entry name" value="MOLYBDENUM COFACTOR BIOSYNTHESIS"/>
    <property type="match status" value="1"/>
</dbReference>
<comment type="caution">
    <text evidence="6">The sequence shown here is derived from an EMBL/GenBank/DDBJ whole genome shotgun (WGS) entry which is preliminary data.</text>
</comment>
<dbReference type="Proteomes" id="UP000660262">
    <property type="component" value="Unassembled WGS sequence"/>
</dbReference>
<feature type="domain" description="MoaB/Mog" evidence="5">
    <location>
        <begin position="519"/>
        <end position="683"/>
    </location>
</feature>
<dbReference type="OrthoDB" id="4349954at2759"/>
<dbReference type="GO" id="GO:0061599">
    <property type="term" value="F:molybdopterin molybdotransferase activity"/>
    <property type="evidence" value="ECO:0007669"/>
    <property type="project" value="UniProtKB-EC"/>
</dbReference>
<feature type="compositionally biased region" description="Basic and acidic residues" evidence="4">
    <location>
        <begin position="189"/>
        <end position="205"/>
    </location>
</feature>
<dbReference type="InterPro" id="IPR023163">
    <property type="entry name" value="SMc04008-like_domain"/>
</dbReference>
<evidence type="ECO:0000313" key="7">
    <source>
        <dbReference type="Proteomes" id="UP000660262"/>
    </source>
</evidence>
<dbReference type="PANTHER" id="PTHR43764:SF1">
    <property type="entry name" value="MOLYBDOPTERIN MOLYBDOTRANSFERASE"/>
    <property type="match status" value="1"/>
</dbReference>
<evidence type="ECO:0000256" key="3">
    <source>
        <dbReference type="ARBA" id="ARBA00023150"/>
    </source>
</evidence>
<evidence type="ECO:0000256" key="4">
    <source>
        <dbReference type="SAM" id="MobiDB-lite"/>
    </source>
</evidence>
<dbReference type="PROSITE" id="PS01078">
    <property type="entry name" value="MOCF_BIOSYNTHESIS_1"/>
    <property type="match status" value="1"/>
</dbReference>
<dbReference type="Gene3D" id="1.10.3340.10">
    <property type="entry name" value="SMc04008-like"/>
    <property type="match status" value="1"/>
</dbReference>
<name>A0A830HVE7_9CHLO</name>
<feature type="compositionally biased region" description="Basic and acidic residues" evidence="4">
    <location>
        <begin position="260"/>
        <end position="277"/>
    </location>
</feature>
<feature type="region of interest" description="Disordered" evidence="4">
    <location>
        <begin position="188"/>
        <end position="292"/>
    </location>
</feature>
<proteinExistence type="predicted"/>
<dbReference type="EC" id="2.10.1.1" evidence="2"/>
<evidence type="ECO:0000259" key="5">
    <source>
        <dbReference type="SMART" id="SM00852"/>
    </source>
</evidence>
<evidence type="ECO:0000256" key="1">
    <source>
        <dbReference type="ARBA" id="ARBA00005046"/>
    </source>
</evidence>
<dbReference type="SMART" id="SM00852">
    <property type="entry name" value="MoCF_biosynth"/>
    <property type="match status" value="1"/>
</dbReference>
<dbReference type="SUPFAM" id="SSF53218">
    <property type="entry name" value="Molybdenum cofactor biosynthesis proteins"/>
    <property type="match status" value="1"/>
</dbReference>
<dbReference type="AlphaFoldDB" id="A0A830HVE7"/>
<dbReference type="InterPro" id="IPR036810">
    <property type="entry name" value="SMc04008-like_sf"/>
</dbReference>
<keyword evidence="7" id="KW-1185">Reference proteome</keyword>
<accession>A0A830HVE7</accession>
<organism evidence="6 7">
    <name type="scientific">Pycnococcus provasolii</name>
    <dbReference type="NCBI Taxonomy" id="41880"/>
    <lineage>
        <taxon>Eukaryota</taxon>
        <taxon>Viridiplantae</taxon>
        <taxon>Chlorophyta</taxon>
        <taxon>Pseudoscourfieldiophyceae</taxon>
        <taxon>Pseudoscourfieldiales</taxon>
        <taxon>Pycnococcaceae</taxon>
        <taxon>Pycnococcus</taxon>
    </lineage>
</organism>
<feature type="compositionally biased region" description="Low complexity" evidence="4">
    <location>
        <begin position="278"/>
        <end position="289"/>
    </location>
</feature>
<gene>
    <name evidence="6" type="ORF">PPROV_000763400</name>
</gene>
<dbReference type="Gene3D" id="3.40.980.10">
    <property type="entry name" value="MoaB/Mog-like domain"/>
    <property type="match status" value="1"/>
</dbReference>
<protein>
    <recommendedName>
        <fullName evidence="2">molybdopterin molybdotransferase</fullName>
        <ecNumber evidence="2">2.10.1.1</ecNumber>
    </recommendedName>
</protein>
<dbReference type="Pfam" id="PF06844">
    <property type="entry name" value="DUF1244"/>
    <property type="match status" value="1"/>
</dbReference>
<dbReference type="GO" id="GO:0006777">
    <property type="term" value="P:Mo-molybdopterin cofactor biosynthetic process"/>
    <property type="evidence" value="ECO:0007669"/>
    <property type="project" value="UniProtKB-KW"/>
</dbReference>
<reference evidence="6" key="1">
    <citation type="submission" date="2020-10" db="EMBL/GenBank/DDBJ databases">
        <title>Unveiling of a novel bifunctional photoreceptor, Dualchrome1, isolated from a cosmopolitan green alga.</title>
        <authorList>
            <person name="Suzuki S."/>
            <person name="Kawachi M."/>
        </authorList>
    </citation>
    <scope>NUCLEOTIDE SEQUENCE</scope>
    <source>
        <strain evidence="6">NIES 2893</strain>
    </source>
</reference>
<evidence type="ECO:0000256" key="2">
    <source>
        <dbReference type="ARBA" id="ARBA00013269"/>
    </source>
</evidence>
<dbReference type="EMBL" id="BNJQ01000022">
    <property type="protein sequence ID" value="GHP08897.1"/>
    <property type="molecule type" value="Genomic_DNA"/>
</dbReference>
<dbReference type="CDD" id="cd00886">
    <property type="entry name" value="MogA_MoaB"/>
    <property type="match status" value="1"/>
</dbReference>
<keyword evidence="3" id="KW-0501">Molybdenum cofactor biosynthesis</keyword>
<feature type="compositionally biased region" description="Basic and acidic residues" evidence="4">
    <location>
        <begin position="230"/>
        <end position="239"/>
    </location>
</feature>
<dbReference type="InterPro" id="IPR051920">
    <property type="entry name" value="MPT_Adenylyltrnsfr/MoaC-Rel"/>
</dbReference>
<dbReference type="SUPFAM" id="SSF158757">
    <property type="entry name" value="SMc04008-like"/>
    <property type="match status" value="1"/>
</dbReference>
<dbReference type="InterPro" id="IPR001453">
    <property type="entry name" value="MoaB/Mog_dom"/>
</dbReference>
<comment type="pathway">
    <text evidence="1">Cofactor biosynthesis; molybdopterin biosynthesis.</text>
</comment>
<evidence type="ECO:0000313" key="6">
    <source>
        <dbReference type="EMBL" id="GHP08897.1"/>
    </source>
</evidence>
<dbReference type="Pfam" id="PF00994">
    <property type="entry name" value="MoCF_biosynth"/>
    <property type="match status" value="1"/>
</dbReference>
<dbReference type="InterPro" id="IPR008284">
    <property type="entry name" value="MoCF_biosynth_CS"/>
</dbReference>
<dbReference type="InterPro" id="IPR036425">
    <property type="entry name" value="MoaB/Mog-like_dom_sf"/>
</dbReference>
<sequence length="695" mass="73604">MHARGHLPECQVVGCNDSLLGRESSQGEAGGLGLGLGLLLGFLLGFGRGKRGGNFPLASTLYSQFSGAMPRRSMSSAAASAASNSQVRKNFRTDAPYMSARVVKYFPDDPARPSGPGRNYLGVITGARRIPLGAATITPASESVVPWELCNKFFKVEYEDGDNEELEEYELHKLIIKGDHGQALLQPGEEVKGTKKQQETQEEKKTKKTQQPTPLPTFLAKPTTTHTKAVKHDAEKNEKASTTPTKKRNSTAAAAAAQPPEKRRQTDKDKDKDKDKSAPSTSSPTATTSQPHVQEAAQLQNALKAFVYDKLITHFRDRSDIIPNVTSMNATGFCRNCLAKWYVQACKHNGVKCTYDEAQAVIYGAPYAEWKKAFHKPMTPAEIELFGDETRRNTLHAQHPPDTQSTSGQIAHEELVAILKGCAEMQQPNGHAAAAAVKAAMAAMAGPSTAADTRKAGAGVGAGSRSKPALLSDVCCEDDLACDAPAPVTAIAADGSASIENAPLPSWAFPPQNLSIRLGVLTVSDRASRGEYKDESGPAIETSMRAFCKKLEAACAAGTAPASTGAMSVLHVERATVPDEKKDVVNALKALTTGEGKCDVVLTTGGTGLSMRDITPEATRAVIAREAPGLLEFAADARFDPNAALSRAVAGVTEGGTVIANLPGRPAAVQAWLSKLQPLLPHVINQVGGGGGRRT</sequence>